<proteinExistence type="predicted"/>
<evidence type="ECO:0000313" key="1">
    <source>
        <dbReference type="EMBL" id="MDX8526955.1"/>
    </source>
</evidence>
<name>A0ABU4ZNR1_9HYPH</name>
<comment type="caution">
    <text evidence="1">The sequence shown here is derived from an EMBL/GenBank/DDBJ whole genome shotgun (WGS) entry which is preliminary data.</text>
</comment>
<dbReference type="RefSeq" id="WP_320234891.1">
    <property type="nucleotide sequence ID" value="NZ_JAVIJF010000015.1"/>
</dbReference>
<protein>
    <submittedName>
        <fullName evidence="1">Uncharacterized protein</fullName>
    </submittedName>
</protein>
<gene>
    <name evidence="1" type="ORF">RFM68_20850</name>
</gene>
<evidence type="ECO:0000313" key="2">
    <source>
        <dbReference type="Proteomes" id="UP001276840"/>
    </source>
</evidence>
<sequence>MLPTDLEFEVLTKFFRLRESIPARGDMVVRKRSRSEVGFFTEFEWAAGCADQYRVAEGTYENIPNARVFEGGELVGFLLFVASDMTFTLEGHVYGEKWPAVEFPVEFLN</sequence>
<reference evidence="1 2" key="1">
    <citation type="submission" date="2023-08" db="EMBL/GenBank/DDBJ databases">
        <title>Implementing the SeqCode for naming new Mesorhizobium species isolated from Vachellia karroo root nodules.</title>
        <authorList>
            <person name="Van Lill M."/>
        </authorList>
    </citation>
    <scope>NUCLEOTIDE SEQUENCE [LARGE SCALE GENOMIC DNA]</scope>
    <source>
        <strain evidence="1 2">MSK 1335</strain>
    </source>
</reference>
<dbReference type="EMBL" id="JAVIJF010000015">
    <property type="protein sequence ID" value="MDX8526955.1"/>
    <property type="molecule type" value="Genomic_DNA"/>
</dbReference>
<organism evidence="1 2">
    <name type="scientific">Mesorhizobium montanum</name>
    <dbReference type="NCBI Taxonomy" id="3072323"/>
    <lineage>
        <taxon>Bacteria</taxon>
        <taxon>Pseudomonadati</taxon>
        <taxon>Pseudomonadota</taxon>
        <taxon>Alphaproteobacteria</taxon>
        <taxon>Hyphomicrobiales</taxon>
        <taxon>Phyllobacteriaceae</taxon>
        <taxon>Mesorhizobium</taxon>
    </lineage>
</organism>
<keyword evidence="2" id="KW-1185">Reference proteome</keyword>
<accession>A0ABU4ZNR1</accession>
<dbReference type="Proteomes" id="UP001276840">
    <property type="component" value="Unassembled WGS sequence"/>
</dbReference>